<evidence type="ECO:0000313" key="2">
    <source>
        <dbReference type="EMBL" id="RAW13935.1"/>
    </source>
</evidence>
<gene>
    <name evidence="2" type="ORF">DC345_17445</name>
</gene>
<dbReference type="AlphaFoldDB" id="A0A329QNJ2"/>
<organism evidence="2 3">
    <name type="scientific">Paenibacillus taichungensis</name>
    <dbReference type="NCBI Taxonomy" id="484184"/>
    <lineage>
        <taxon>Bacteria</taxon>
        <taxon>Bacillati</taxon>
        <taxon>Bacillota</taxon>
        <taxon>Bacilli</taxon>
        <taxon>Bacillales</taxon>
        <taxon>Paenibacillaceae</taxon>
        <taxon>Paenibacillus</taxon>
    </lineage>
</organism>
<dbReference type="Proteomes" id="UP000250642">
    <property type="component" value="Unassembled WGS sequence"/>
</dbReference>
<reference evidence="2 3" key="1">
    <citation type="submission" date="2018-04" db="EMBL/GenBank/DDBJ databases">
        <title>Paenibacillus taichungensis Genome sequencing and assembly.</title>
        <authorList>
            <person name="Xu J."/>
            <person name="Rensing C."/>
            <person name="Mazhar H.S."/>
        </authorList>
    </citation>
    <scope>NUCLEOTIDE SEQUENCE [LARGE SCALE GENOMIC DNA]</scope>
    <source>
        <strain evidence="2 3">NC1</strain>
    </source>
</reference>
<sequence>MRRAFRNALGNTELPEAGRRPRNSLGWPEEGARDNEVGAAKRYGEELRSGRVSVSILLDETPV</sequence>
<dbReference type="EMBL" id="QEVW01000010">
    <property type="protein sequence ID" value="RAW13935.1"/>
    <property type="molecule type" value="Genomic_DNA"/>
</dbReference>
<proteinExistence type="predicted"/>
<protein>
    <submittedName>
        <fullName evidence="2">Uncharacterized protein</fullName>
    </submittedName>
</protein>
<name>A0A329QNJ2_9BACL</name>
<comment type="caution">
    <text evidence="2">The sequence shown here is derived from an EMBL/GenBank/DDBJ whole genome shotgun (WGS) entry which is preliminary data.</text>
</comment>
<evidence type="ECO:0000256" key="1">
    <source>
        <dbReference type="SAM" id="MobiDB-lite"/>
    </source>
</evidence>
<evidence type="ECO:0000313" key="3">
    <source>
        <dbReference type="Proteomes" id="UP000250642"/>
    </source>
</evidence>
<feature type="region of interest" description="Disordered" evidence="1">
    <location>
        <begin position="1"/>
        <end position="33"/>
    </location>
</feature>
<accession>A0A329QNJ2</accession>